<evidence type="ECO:0000313" key="3">
    <source>
        <dbReference type="Proteomes" id="UP001172159"/>
    </source>
</evidence>
<keyword evidence="1" id="KW-0732">Signal</keyword>
<gene>
    <name evidence="2" type="ORF">B0T21DRAFT_396260</name>
</gene>
<protein>
    <submittedName>
        <fullName evidence="2">Uncharacterized protein</fullName>
    </submittedName>
</protein>
<evidence type="ECO:0000256" key="1">
    <source>
        <dbReference type="SAM" id="SignalP"/>
    </source>
</evidence>
<dbReference type="AlphaFoldDB" id="A0AA40AE45"/>
<keyword evidence="3" id="KW-1185">Reference proteome</keyword>
<dbReference type="EMBL" id="JAUKTV010000015">
    <property type="protein sequence ID" value="KAK0714224.1"/>
    <property type="molecule type" value="Genomic_DNA"/>
</dbReference>
<comment type="caution">
    <text evidence="2">The sequence shown here is derived from an EMBL/GenBank/DDBJ whole genome shotgun (WGS) entry which is preliminary data.</text>
</comment>
<feature type="chain" id="PRO_5041445333" evidence="1">
    <location>
        <begin position="22"/>
        <end position="197"/>
    </location>
</feature>
<organism evidence="2 3">
    <name type="scientific">Apiosordaria backusii</name>
    <dbReference type="NCBI Taxonomy" id="314023"/>
    <lineage>
        <taxon>Eukaryota</taxon>
        <taxon>Fungi</taxon>
        <taxon>Dikarya</taxon>
        <taxon>Ascomycota</taxon>
        <taxon>Pezizomycotina</taxon>
        <taxon>Sordariomycetes</taxon>
        <taxon>Sordariomycetidae</taxon>
        <taxon>Sordariales</taxon>
        <taxon>Lasiosphaeriaceae</taxon>
        <taxon>Apiosordaria</taxon>
    </lineage>
</organism>
<proteinExistence type="predicted"/>
<sequence length="197" mass="22124">MDRLTRLLLAGLLLFPLCVLGSSFADVGACRTDGIALFSDINCQGVCETIAFEALDNTRKSSCVDISSSMPISSLFKSKDLPCCFLYEKPCPSRNSPFYPQRPNLLSQRVFVGRIHDLTRYGWGGNTIKSVVCPDADTCLALKHDNVTAPLEVWVEKRVENPYTGKYTLRKENERRDVSLRGYWVDLQKAKGHQRSI</sequence>
<reference evidence="2" key="1">
    <citation type="submission" date="2023-06" db="EMBL/GenBank/DDBJ databases">
        <title>Genome-scale phylogeny and comparative genomics of the fungal order Sordariales.</title>
        <authorList>
            <consortium name="Lawrence Berkeley National Laboratory"/>
            <person name="Hensen N."/>
            <person name="Bonometti L."/>
            <person name="Westerberg I."/>
            <person name="Brannstrom I.O."/>
            <person name="Guillou S."/>
            <person name="Cros-Aarteil S."/>
            <person name="Calhoun S."/>
            <person name="Haridas S."/>
            <person name="Kuo A."/>
            <person name="Mondo S."/>
            <person name="Pangilinan J."/>
            <person name="Riley R."/>
            <person name="Labutti K."/>
            <person name="Andreopoulos B."/>
            <person name="Lipzen A."/>
            <person name="Chen C."/>
            <person name="Yanf M."/>
            <person name="Daum C."/>
            <person name="Ng V."/>
            <person name="Clum A."/>
            <person name="Steindorff A."/>
            <person name="Ohm R."/>
            <person name="Martin F."/>
            <person name="Silar P."/>
            <person name="Natvig D."/>
            <person name="Lalanne C."/>
            <person name="Gautier V."/>
            <person name="Ament-Velasquez S.L."/>
            <person name="Kruys A."/>
            <person name="Hutchinson M.I."/>
            <person name="Powell A.J."/>
            <person name="Barry K."/>
            <person name="Miller A.N."/>
            <person name="Grigoriev I.V."/>
            <person name="Debuchy R."/>
            <person name="Gladieux P."/>
            <person name="Thoren M.H."/>
            <person name="Johannesson H."/>
        </authorList>
    </citation>
    <scope>NUCLEOTIDE SEQUENCE</scope>
    <source>
        <strain evidence="2">CBS 540.89</strain>
    </source>
</reference>
<dbReference type="Proteomes" id="UP001172159">
    <property type="component" value="Unassembled WGS sequence"/>
</dbReference>
<name>A0AA40AE45_9PEZI</name>
<accession>A0AA40AE45</accession>
<feature type="signal peptide" evidence="1">
    <location>
        <begin position="1"/>
        <end position="21"/>
    </location>
</feature>
<evidence type="ECO:0000313" key="2">
    <source>
        <dbReference type="EMBL" id="KAK0714224.1"/>
    </source>
</evidence>